<dbReference type="AlphaFoldDB" id="A0A011QHI8"/>
<dbReference type="STRING" id="1454003.AW10_03148"/>
<accession>A0A011QHI8</accession>
<feature type="transmembrane region" description="Helical" evidence="1">
    <location>
        <begin position="180"/>
        <end position="199"/>
    </location>
</feature>
<dbReference type="PATRIC" id="fig|1454003.3.peg.3204"/>
<keyword evidence="1" id="KW-0812">Transmembrane</keyword>
<feature type="transmembrane region" description="Helical" evidence="1">
    <location>
        <begin position="103"/>
        <end position="124"/>
    </location>
</feature>
<evidence type="ECO:0008006" key="4">
    <source>
        <dbReference type="Google" id="ProtNLM"/>
    </source>
</evidence>
<dbReference type="Proteomes" id="UP000021816">
    <property type="component" value="Unassembled WGS sequence"/>
</dbReference>
<feature type="transmembrane region" description="Helical" evidence="1">
    <location>
        <begin position="27"/>
        <end position="49"/>
    </location>
</feature>
<name>A0A011QHI8_9PROT</name>
<feature type="transmembrane region" description="Helical" evidence="1">
    <location>
        <begin position="206"/>
        <end position="225"/>
    </location>
</feature>
<sequence length="542" mass="61327">MKPEAINPGSRIGRYLPFASTRVDWEFLFYTAVTLAVFVFLDRALLVVGSMPLESYAEPWLALEQLRRQGWLRVSVVALAFILLARYGHLMATWADWKAGPELRIFVVVLSGAMVWPFATYGFNFLFDQGHYATRLLLLICLILLWWRPLFIFPLLALLYTVMGQLSVYPLGGTILAHKLQVLHVLNLFAAACLVRAVTANRRPDVFWFLTLCLVAGAYWVAFMAKMNIDWISYGKSYHALPAAYAHGWLSFLDASRIVDIVHLLKPFDLMLQLTVLVFEGGCLLILKDRRIAAALLAGLVLFHTGVFFLYGFLFWTWMLLDAALLTLLLSGRMRLPLDVFRGSNWLVAMVLIASAGFWARPPVLGWFDTRVNYTYKVDAHFADGRRVQLAPQFFAPYEDVFTMASFGYLSASHPLLVGPYGVTSDRRVADALAEPTDSAELFTIEQALGTVRHNAARRENFESFMSRFIANRNLRGAVDSSLYALAPPRQFWSFEGTIVEDRTPITAISVVERTSYFDDLRLQVVREEEVAHIKIPSPPAQ</sequence>
<feature type="transmembrane region" description="Helical" evidence="1">
    <location>
        <begin position="294"/>
        <end position="320"/>
    </location>
</feature>
<feature type="transmembrane region" description="Helical" evidence="1">
    <location>
        <begin position="70"/>
        <end position="88"/>
    </location>
</feature>
<evidence type="ECO:0000313" key="3">
    <source>
        <dbReference type="Proteomes" id="UP000021816"/>
    </source>
</evidence>
<protein>
    <recommendedName>
        <fullName evidence="4">HTTM domain-containing protein</fullName>
    </recommendedName>
</protein>
<feature type="transmembrane region" description="Helical" evidence="1">
    <location>
        <begin position="136"/>
        <end position="160"/>
    </location>
</feature>
<reference evidence="2 3" key="1">
    <citation type="submission" date="2014-02" db="EMBL/GenBank/DDBJ databases">
        <title>Expanding our view of genomic diversity in Candidatus Accumulibacter clades.</title>
        <authorList>
            <person name="Skennerton C.T."/>
            <person name="Barr J.J."/>
            <person name="Slater F.R."/>
            <person name="Bond P.L."/>
            <person name="Tyson G.W."/>
        </authorList>
    </citation>
    <scope>NUCLEOTIDE SEQUENCE [LARGE SCALE GENOMIC DNA]</scope>
    <source>
        <strain evidence="3">BA-92</strain>
    </source>
</reference>
<proteinExistence type="predicted"/>
<comment type="caution">
    <text evidence="2">The sequence shown here is derived from an EMBL/GenBank/DDBJ whole genome shotgun (WGS) entry which is preliminary data.</text>
</comment>
<keyword evidence="1" id="KW-1133">Transmembrane helix</keyword>
<feature type="transmembrane region" description="Helical" evidence="1">
    <location>
        <begin position="340"/>
        <end position="360"/>
    </location>
</feature>
<organism evidence="2 3">
    <name type="scientific">Candidatus Accumulibacter appositus</name>
    <dbReference type="NCBI Taxonomy" id="1454003"/>
    <lineage>
        <taxon>Bacteria</taxon>
        <taxon>Pseudomonadati</taxon>
        <taxon>Pseudomonadota</taxon>
        <taxon>Betaproteobacteria</taxon>
        <taxon>Candidatus Accumulibacter</taxon>
    </lineage>
</organism>
<evidence type="ECO:0000256" key="1">
    <source>
        <dbReference type="SAM" id="Phobius"/>
    </source>
</evidence>
<keyword evidence="1" id="KW-0472">Membrane</keyword>
<evidence type="ECO:0000313" key="2">
    <source>
        <dbReference type="EMBL" id="EXI78304.1"/>
    </source>
</evidence>
<gene>
    <name evidence="2" type="ORF">AW10_03148</name>
</gene>
<dbReference type="EMBL" id="JEMX01000075">
    <property type="protein sequence ID" value="EXI78304.1"/>
    <property type="molecule type" value="Genomic_DNA"/>
</dbReference>
<feature type="transmembrane region" description="Helical" evidence="1">
    <location>
        <begin position="270"/>
        <end position="287"/>
    </location>
</feature>